<dbReference type="Proteomes" id="UP001056201">
    <property type="component" value="Chromosome 1"/>
</dbReference>
<gene>
    <name evidence="1" type="ORF">MW290_03685</name>
</gene>
<accession>A0ABY4S8Z0</accession>
<evidence type="ECO:0000313" key="2">
    <source>
        <dbReference type="Proteomes" id="UP001056201"/>
    </source>
</evidence>
<dbReference type="EMBL" id="CP097635">
    <property type="protein sequence ID" value="URI07724.1"/>
    <property type="molecule type" value="Genomic_DNA"/>
</dbReference>
<reference evidence="1" key="1">
    <citation type="submission" date="2022-05" db="EMBL/GenBank/DDBJ databases">
        <title>An RpoN-dependent PEP-CTERM gene is involved in floc formation of an Aquincola tertiaricarbonis strain.</title>
        <authorList>
            <person name="Qiu D."/>
            <person name="Xia M."/>
        </authorList>
    </citation>
    <scope>NUCLEOTIDE SEQUENCE</scope>
    <source>
        <strain evidence="1">RN12</strain>
    </source>
</reference>
<sequence length="83" mass="9495">MDQAIDVYSFYMSYGDGREAAVLRTFKATRDAIGEHVRAFGEKVQPQRLLRQGSQAVDVQPEVHRRAVQVHIQAFVELEHRSP</sequence>
<protein>
    <submittedName>
        <fullName evidence="1">Uncharacterized protein</fullName>
    </submittedName>
</protein>
<organism evidence="1 2">
    <name type="scientific">Aquincola tertiaricarbonis</name>
    <dbReference type="NCBI Taxonomy" id="391953"/>
    <lineage>
        <taxon>Bacteria</taxon>
        <taxon>Pseudomonadati</taxon>
        <taxon>Pseudomonadota</taxon>
        <taxon>Betaproteobacteria</taxon>
        <taxon>Burkholderiales</taxon>
        <taxon>Sphaerotilaceae</taxon>
        <taxon>Aquincola</taxon>
    </lineage>
</organism>
<evidence type="ECO:0000313" key="1">
    <source>
        <dbReference type="EMBL" id="URI07724.1"/>
    </source>
</evidence>
<name>A0ABY4S8Z0_AQUTE</name>
<keyword evidence="2" id="KW-1185">Reference proteome</keyword>
<proteinExistence type="predicted"/>